<keyword evidence="7 11" id="KW-0460">Magnesium</keyword>
<dbReference type="PANTHER" id="PTHR11550">
    <property type="entry name" value="CTP SYNTHASE"/>
    <property type="match status" value="1"/>
</dbReference>
<keyword evidence="8 11" id="KW-0315">Glutamine amidotransferase</keyword>
<evidence type="ECO:0000256" key="8">
    <source>
        <dbReference type="ARBA" id="ARBA00022962"/>
    </source>
</evidence>
<evidence type="ECO:0000256" key="5">
    <source>
        <dbReference type="ARBA" id="ARBA00022741"/>
    </source>
</evidence>
<evidence type="ECO:0000256" key="4">
    <source>
        <dbReference type="ARBA" id="ARBA00022723"/>
    </source>
</evidence>
<dbReference type="GO" id="GO:0046872">
    <property type="term" value="F:metal ion binding"/>
    <property type="evidence" value="ECO:0007669"/>
    <property type="project" value="UniProtKB-KW"/>
</dbReference>
<keyword evidence="4 11" id="KW-0479">Metal-binding</keyword>
<dbReference type="Gene3D" id="3.40.50.300">
    <property type="entry name" value="P-loop containing nucleotide triphosphate hydrolases"/>
    <property type="match status" value="1"/>
</dbReference>
<dbReference type="InterPro" id="IPR017926">
    <property type="entry name" value="GATASE"/>
</dbReference>
<keyword evidence="9 11" id="KW-0665">Pyrimidine biosynthesis</keyword>
<dbReference type="Gene3D" id="3.40.50.880">
    <property type="match status" value="1"/>
</dbReference>
<dbReference type="GO" id="GO:0044210">
    <property type="term" value="P:'de novo' CTP biosynthetic process"/>
    <property type="evidence" value="ECO:0007669"/>
    <property type="project" value="UniProtKB-UniRule"/>
</dbReference>
<accession>A0A0S6UCH2</accession>
<comment type="activity regulation">
    <text evidence="11">Allosterically activated by GTP, when glutamine is the substrate; GTP has no effect on the reaction when ammonia is the substrate. The allosteric effector GTP functions by stabilizing the protein conformation that binds the tetrahedral intermediate(s) formed during glutamine hydrolysis. Inhibited by the product CTP, via allosteric rather than competitive inhibition.</text>
</comment>
<protein>
    <recommendedName>
        <fullName evidence="11">CTP synthase</fullName>
        <ecNumber evidence="11">6.3.4.2</ecNumber>
    </recommendedName>
    <alternativeName>
        <fullName evidence="11">Cytidine 5'-triphosphate synthase</fullName>
    </alternativeName>
    <alternativeName>
        <fullName evidence="11">Cytidine triphosphate synthetase</fullName>
        <shortName evidence="11">CTP synthetase</shortName>
        <shortName evidence="11">CTPS</shortName>
    </alternativeName>
    <alternativeName>
        <fullName evidence="11">UTP--ammonia ligase</fullName>
    </alternativeName>
</protein>
<feature type="binding site" evidence="11">
    <location>
        <begin position="229"/>
        <end position="231"/>
    </location>
    <ligand>
        <name>CTP</name>
        <dbReference type="ChEBI" id="CHEBI:37563"/>
        <note>allosteric inhibitor</note>
    </ligand>
</feature>
<comment type="function">
    <text evidence="11">Catalyzes the ATP-dependent amination of UTP to CTP with either L-glutamine or ammonia as the source of nitrogen. Regulates intracellular CTP levels through interactions with the four ribonucleotide triphosphates.</text>
</comment>
<proteinExistence type="inferred from homology"/>
<dbReference type="CDD" id="cd03113">
    <property type="entry name" value="CTPS_N"/>
    <property type="match status" value="1"/>
</dbReference>
<dbReference type="FunFam" id="3.40.50.300:FF:000009">
    <property type="entry name" value="CTP synthase"/>
    <property type="match status" value="1"/>
</dbReference>
<dbReference type="GO" id="GO:0097268">
    <property type="term" value="C:cytoophidium"/>
    <property type="evidence" value="ECO:0007669"/>
    <property type="project" value="UniProtKB-ARBA"/>
</dbReference>
<feature type="binding site" evidence="11">
    <location>
        <position position="152"/>
    </location>
    <ligand>
        <name>ATP</name>
        <dbReference type="ChEBI" id="CHEBI:30616"/>
    </ligand>
</feature>
<dbReference type="SUPFAM" id="SSF52317">
    <property type="entry name" value="Class I glutamine amidotransferase-like"/>
    <property type="match status" value="1"/>
</dbReference>
<feature type="active site" description="Nucleophile; for glutamine hydrolysis" evidence="11">
    <location>
        <position position="461"/>
    </location>
</feature>
<dbReference type="CDD" id="cd01746">
    <property type="entry name" value="GATase1_CTP_Synthase"/>
    <property type="match status" value="1"/>
</dbReference>
<dbReference type="InterPro" id="IPR004468">
    <property type="entry name" value="CTP_synthase"/>
</dbReference>
<dbReference type="HAMAP" id="MF_01227">
    <property type="entry name" value="PyrG"/>
    <property type="match status" value="1"/>
</dbReference>
<comment type="catalytic activity">
    <reaction evidence="10 11">
        <text>UTP + L-glutamine + ATP + H2O = CTP + L-glutamate + ADP + phosphate + 2 H(+)</text>
        <dbReference type="Rhea" id="RHEA:26426"/>
        <dbReference type="ChEBI" id="CHEBI:15377"/>
        <dbReference type="ChEBI" id="CHEBI:15378"/>
        <dbReference type="ChEBI" id="CHEBI:29985"/>
        <dbReference type="ChEBI" id="CHEBI:30616"/>
        <dbReference type="ChEBI" id="CHEBI:37563"/>
        <dbReference type="ChEBI" id="CHEBI:43474"/>
        <dbReference type="ChEBI" id="CHEBI:46398"/>
        <dbReference type="ChEBI" id="CHEBI:58359"/>
        <dbReference type="ChEBI" id="CHEBI:456216"/>
        <dbReference type="EC" id="6.3.4.2"/>
    </reaction>
</comment>
<keyword evidence="6 11" id="KW-0067">ATP-binding</keyword>
<feature type="binding site" evidence="11">
    <location>
        <position position="152"/>
    </location>
    <ligand>
        <name>Mg(2+)</name>
        <dbReference type="ChEBI" id="CHEBI:18420"/>
    </ligand>
</feature>
<dbReference type="InterPro" id="IPR033828">
    <property type="entry name" value="GATase1_CTP_Synthase"/>
</dbReference>
<keyword evidence="5 11" id="KW-0547">Nucleotide-binding</keyword>
<dbReference type="GO" id="GO:0019856">
    <property type="term" value="P:pyrimidine nucleobase biosynthetic process"/>
    <property type="evidence" value="ECO:0007669"/>
    <property type="project" value="TreeGrafter"/>
</dbReference>
<gene>
    <name evidence="11" type="primary">pyrG</name>
    <name evidence="15" type="ORF">MTY_0976</name>
</gene>
<dbReference type="Proteomes" id="UP000063718">
    <property type="component" value="Unassembled WGS sequence"/>
</dbReference>
<comment type="catalytic activity">
    <reaction evidence="11">
        <text>L-glutamine + H2O = L-glutamate + NH4(+)</text>
        <dbReference type="Rhea" id="RHEA:15889"/>
        <dbReference type="ChEBI" id="CHEBI:15377"/>
        <dbReference type="ChEBI" id="CHEBI:28938"/>
        <dbReference type="ChEBI" id="CHEBI:29985"/>
        <dbReference type="ChEBI" id="CHEBI:58359"/>
    </reaction>
</comment>
<dbReference type="Pfam" id="PF00117">
    <property type="entry name" value="GATase"/>
    <property type="match status" value="1"/>
</dbReference>
<dbReference type="GO" id="GO:0003883">
    <property type="term" value="F:CTP synthase activity"/>
    <property type="evidence" value="ECO:0007669"/>
    <property type="project" value="UniProtKB-UniRule"/>
</dbReference>
<dbReference type="InterPro" id="IPR027417">
    <property type="entry name" value="P-loop_NTPase"/>
</dbReference>
<comment type="caution">
    <text evidence="11">Lacks conserved residue(s) required for the propagation of feature annotation.</text>
</comment>
<feature type="region of interest" description="Amidoligase domain" evidence="11">
    <location>
        <begin position="1"/>
        <end position="348"/>
    </location>
</feature>
<evidence type="ECO:0000256" key="12">
    <source>
        <dbReference type="SAM" id="MobiDB-lite"/>
    </source>
</evidence>
<comment type="similarity">
    <text evidence="2 11">Belongs to the CTP synthase family.</text>
</comment>
<feature type="binding site" evidence="11">
    <location>
        <begin position="269"/>
        <end position="274"/>
    </location>
    <ligand>
        <name>UTP</name>
        <dbReference type="ChEBI" id="CHEBI:46398"/>
    </ligand>
</feature>
<dbReference type="InterPro" id="IPR029062">
    <property type="entry name" value="Class_I_gatase-like"/>
</dbReference>
<feature type="binding site" evidence="11">
    <location>
        <position position="94"/>
    </location>
    <ligand>
        <name>UTP</name>
        <dbReference type="ChEBI" id="CHEBI:46398"/>
    </ligand>
</feature>
<feature type="binding site" evidence="11">
    <location>
        <position position="485"/>
    </location>
    <ligand>
        <name>L-glutamine</name>
        <dbReference type="ChEBI" id="CHEBI:58359"/>
    </ligand>
</feature>
<comment type="miscellaneous">
    <text evidence="11">CTPSs have evolved a hybrid strategy for distinguishing between UTP and CTP. The overlapping regions of the product feedback inhibitory and substrate sites recognize a common feature in both compounds, the triphosphate moiety. To differentiate isosteric substrate and product pyrimidine rings, an additional pocket far from the expected kinase/ligase catalytic site, specifically recognizes the cytosine and ribose portions of the product inhibitor.</text>
</comment>
<feature type="binding site" evidence="11">
    <location>
        <begin position="269"/>
        <end position="274"/>
    </location>
    <ligand>
        <name>CTP</name>
        <dbReference type="ChEBI" id="CHEBI:37563"/>
        <note>allosteric inhibitor</note>
    </ligand>
</feature>
<evidence type="ECO:0000259" key="14">
    <source>
        <dbReference type="Pfam" id="PF06418"/>
    </source>
</evidence>
<dbReference type="PANTHER" id="PTHR11550:SF0">
    <property type="entry name" value="CTP SYNTHASE-RELATED"/>
    <property type="match status" value="1"/>
</dbReference>
<feature type="binding site" evidence="11">
    <location>
        <position position="305"/>
    </location>
    <ligand>
        <name>CTP</name>
        <dbReference type="ChEBI" id="CHEBI:37563"/>
        <note>allosteric inhibitor</note>
    </ligand>
</feature>
<feature type="region of interest" description="Disordered" evidence="12">
    <location>
        <begin position="51"/>
        <end position="70"/>
    </location>
</feature>
<evidence type="ECO:0000256" key="1">
    <source>
        <dbReference type="ARBA" id="ARBA00005171"/>
    </source>
</evidence>
<keyword evidence="3 11" id="KW-0436">Ligase</keyword>
<dbReference type="GO" id="GO:0005524">
    <property type="term" value="F:ATP binding"/>
    <property type="evidence" value="ECO:0007669"/>
    <property type="project" value="UniProtKB-KW"/>
</dbReference>
<evidence type="ECO:0000256" key="6">
    <source>
        <dbReference type="ARBA" id="ARBA00022840"/>
    </source>
</evidence>
<organism evidence="15">
    <name type="scientific">Moorella thermoacetica Y72</name>
    <dbReference type="NCBI Taxonomy" id="1325331"/>
    <lineage>
        <taxon>Bacteria</taxon>
        <taxon>Bacillati</taxon>
        <taxon>Bacillota</taxon>
        <taxon>Clostridia</taxon>
        <taxon>Neomoorellales</taxon>
        <taxon>Neomoorellaceae</taxon>
        <taxon>Neomoorella</taxon>
    </lineage>
</organism>
<dbReference type="GO" id="GO:0004359">
    <property type="term" value="F:glutaminase activity"/>
    <property type="evidence" value="ECO:0007669"/>
    <property type="project" value="RHEA"/>
</dbReference>
<dbReference type="EC" id="6.3.4.2" evidence="11"/>
<evidence type="ECO:0000259" key="13">
    <source>
        <dbReference type="Pfam" id="PF00117"/>
    </source>
</evidence>
<feature type="binding site" evidence="11">
    <location>
        <position position="305"/>
    </location>
    <ligand>
        <name>UTP</name>
        <dbReference type="ChEBI" id="CHEBI:46398"/>
    </ligand>
</feature>
<evidence type="ECO:0000313" key="15">
    <source>
        <dbReference type="EMBL" id="GAF25640.1"/>
    </source>
</evidence>
<feature type="active site" evidence="11">
    <location>
        <position position="589"/>
    </location>
</feature>
<feature type="binding site" evidence="11">
    <location>
        <position position="323"/>
    </location>
    <ligand>
        <name>ATP</name>
        <dbReference type="ChEBI" id="CHEBI:30616"/>
    </ligand>
</feature>
<dbReference type="SUPFAM" id="SSF52540">
    <property type="entry name" value="P-loop containing nucleoside triphosphate hydrolases"/>
    <property type="match status" value="1"/>
</dbReference>
<feature type="binding site" evidence="11">
    <location>
        <position position="542"/>
    </location>
    <ligand>
        <name>L-glutamine</name>
        <dbReference type="ChEBI" id="CHEBI:58359"/>
    </ligand>
</feature>
<dbReference type="EMBL" id="DF238840">
    <property type="protein sequence ID" value="GAF25640.1"/>
    <property type="molecule type" value="Genomic_DNA"/>
</dbReference>
<evidence type="ECO:0000256" key="11">
    <source>
        <dbReference type="HAMAP-Rule" id="MF_01227"/>
    </source>
</evidence>
<evidence type="ECO:0000256" key="3">
    <source>
        <dbReference type="ARBA" id="ARBA00022598"/>
    </source>
</evidence>
<dbReference type="Pfam" id="PF06418">
    <property type="entry name" value="CTP_synth_N"/>
    <property type="match status" value="1"/>
</dbReference>
<feature type="binding site" evidence="11">
    <location>
        <position position="434"/>
    </location>
    <ligand>
        <name>L-glutamine</name>
        <dbReference type="ChEBI" id="CHEBI:58359"/>
    </ligand>
</feature>
<dbReference type="NCBIfam" id="NF003792">
    <property type="entry name" value="PRK05380.1"/>
    <property type="match status" value="1"/>
</dbReference>
<feature type="domain" description="Glutamine amidotransferase" evidence="13">
    <location>
        <begin position="383"/>
        <end position="605"/>
    </location>
</feature>
<comment type="catalytic activity">
    <reaction evidence="11">
        <text>UTP + NH4(+) + ATP = CTP + ADP + phosphate + 2 H(+)</text>
        <dbReference type="Rhea" id="RHEA:16597"/>
        <dbReference type="ChEBI" id="CHEBI:15378"/>
        <dbReference type="ChEBI" id="CHEBI:28938"/>
        <dbReference type="ChEBI" id="CHEBI:30616"/>
        <dbReference type="ChEBI" id="CHEBI:37563"/>
        <dbReference type="ChEBI" id="CHEBI:43474"/>
        <dbReference type="ChEBI" id="CHEBI:46398"/>
        <dbReference type="ChEBI" id="CHEBI:456216"/>
    </reaction>
</comment>
<dbReference type="GO" id="GO:0005829">
    <property type="term" value="C:cytosol"/>
    <property type="evidence" value="ECO:0007669"/>
    <property type="project" value="TreeGrafter"/>
</dbReference>
<feature type="binding site" evidence="11">
    <location>
        <position position="135"/>
    </location>
    <ligand>
        <name>L-glutamine</name>
        <dbReference type="ChEBI" id="CHEBI:58359"/>
    </ligand>
</feature>
<dbReference type="UniPathway" id="UPA00159">
    <property type="reaction ID" value="UER00277"/>
</dbReference>
<feature type="binding site" evidence="11">
    <location>
        <begin position="95"/>
        <end position="100"/>
    </location>
    <ligand>
        <name>ATP</name>
        <dbReference type="ChEBI" id="CHEBI:30616"/>
    </ligand>
</feature>
<dbReference type="GO" id="GO:0042802">
    <property type="term" value="F:identical protein binding"/>
    <property type="evidence" value="ECO:0007669"/>
    <property type="project" value="TreeGrafter"/>
</dbReference>
<dbReference type="NCBIfam" id="TIGR00337">
    <property type="entry name" value="PyrG"/>
    <property type="match status" value="1"/>
</dbReference>
<comment type="subunit">
    <text evidence="11">Homotetramer.</text>
</comment>
<evidence type="ECO:0000256" key="2">
    <source>
        <dbReference type="ARBA" id="ARBA00007533"/>
    </source>
</evidence>
<feature type="active site" evidence="11">
    <location>
        <position position="587"/>
    </location>
</feature>
<dbReference type="InterPro" id="IPR017456">
    <property type="entry name" value="CTP_synthase_N"/>
</dbReference>
<dbReference type="AlphaFoldDB" id="A0A0S6UCH2"/>
<feature type="binding site" evidence="11">
    <location>
        <position position="94"/>
    </location>
    <ligand>
        <name>CTP</name>
        <dbReference type="ChEBI" id="CHEBI:37563"/>
        <note>allosteric inhibitor</note>
    </ligand>
</feature>
<reference evidence="15" key="1">
    <citation type="journal article" date="2014" name="Gene">
        <title>Genome-guided analysis of transformation efficiency and carbon dioxide assimilation by Moorella thermoacetica Y72.</title>
        <authorList>
            <person name="Tsukahara K."/>
            <person name="Kita A."/>
            <person name="Nakashimada Y."/>
            <person name="Hoshino T."/>
            <person name="Murakami K."/>
        </authorList>
    </citation>
    <scope>NUCLEOTIDE SEQUENCE [LARGE SCALE GENOMIC DNA]</scope>
    <source>
        <strain evidence="15">Y72</strain>
    </source>
</reference>
<evidence type="ECO:0000256" key="7">
    <source>
        <dbReference type="ARBA" id="ARBA00022842"/>
    </source>
</evidence>
<dbReference type="FunFam" id="3.40.50.880:FF:000002">
    <property type="entry name" value="CTP synthase"/>
    <property type="match status" value="1"/>
</dbReference>
<dbReference type="PROSITE" id="PS51273">
    <property type="entry name" value="GATASE_TYPE_1"/>
    <property type="match status" value="1"/>
</dbReference>
<name>A0A0S6UCH2_NEOTH</name>
<sequence length="617" mass="68716">MPTIWPACFTAFIPVAGSWPMTRRSARPGWYWWKRPGSPCATSCTSWESPPRRGCSIKPNQGPEGTFPSGMPVKVTRRITMPAKFIFVTGGVTSSLGKGITAASLGRLLKSRGLKVAIQKFDPYINIDPGTMSPYQHGEVFVTDDGAETDLDLGHYERFIDISLTKASNVTAGKVYWSVITKERRGDFLGGTVQVIPHITNEIKARLLRVAEESDPDVVITEIGGTVGDIESLPFLEAIRQMKSDIGRDRVLYIHVTLVPYLRAAGEAKTKPTQHSVKELRSIGIQPDIIVCRTERPFSREMEEKIALFCDIDPDAVIQAWDADSIYEVPLMMQEEGLDSIVVERLKLNCGPAQMDDWRAMVAKLKNITRHLEIALVGKYVTLPDAYLSVVESLRHAGMYHNVQVDIRWIYSADLERGGLEQLQDVAGILVPGGFGDRGVEGKIIAARYAREHGIPFLGICLGMQLAVVEFARHVCGLEAANSSEFNPETPHPVIDLLPEQKEIEDKGGTMRLGLYPCRLQPGTRAHQAYGEEIIYERHRHRYEFNNNYRAELTARGMVISGTSPDDRLVEIIELADHPWFVACQFHPEFKSRPNRPHPLFRDFIGAACRRAGGGAG</sequence>
<feature type="domain" description="CTP synthase N-terminal" evidence="14">
    <location>
        <begin position="84"/>
        <end position="348"/>
    </location>
</feature>
<feature type="binding site" evidence="11">
    <location>
        <begin position="462"/>
        <end position="465"/>
    </location>
    <ligand>
        <name>L-glutamine</name>
        <dbReference type="ChEBI" id="CHEBI:58359"/>
    </ligand>
</feature>
<feature type="binding site" evidence="11">
    <location>
        <position position="222"/>
    </location>
    <ligand>
        <name>Mg(2+)</name>
        <dbReference type="ChEBI" id="CHEBI:18420"/>
    </ligand>
</feature>
<evidence type="ECO:0000256" key="9">
    <source>
        <dbReference type="ARBA" id="ARBA00022975"/>
    </source>
</evidence>
<evidence type="ECO:0000256" key="10">
    <source>
        <dbReference type="ARBA" id="ARBA00047781"/>
    </source>
</evidence>
<comment type="pathway">
    <text evidence="1 11">Pyrimidine metabolism; CTP biosynthesis via de novo pathway; CTP from UDP: step 2/2.</text>
</comment>